<comment type="caution">
    <text evidence="2">The sequence shown here is derived from an EMBL/GenBank/DDBJ whole genome shotgun (WGS) entry which is preliminary data.</text>
</comment>
<feature type="compositionally biased region" description="Gly residues" evidence="1">
    <location>
        <begin position="163"/>
        <end position="174"/>
    </location>
</feature>
<evidence type="ECO:0000313" key="3">
    <source>
        <dbReference type="Proteomes" id="UP000739538"/>
    </source>
</evidence>
<dbReference type="EMBL" id="JAGQHS010000094">
    <property type="protein sequence ID" value="MCA9757339.1"/>
    <property type="molecule type" value="Genomic_DNA"/>
</dbReference>
<protein>
    <recommendedName>
        <fullName evidence="4">Periplasmic heavy metal sensor</fullName>
    </recommendedName>
</protein>
<evidence type="ECO:0000313" key="2">
    <source>
        <dbReference type="EMBL" id="MCA9757339.1"/>
    </source>
</evidence>
<gene>
    <name evidence="2" type="ORF">KDA27_16160</name>
</gene>
<reference evidence="2" key="1">
    <citation type="submission" date="2020-04" db="EMBL/GenBank/DDBJ databases">
        <authorList>
            <person name="Zhang T."/>
        </authorList>
    </citation>
    <scope>NUCLEOTIDE SEQUENCE</scope>
    <source>
        <strain evidence="2">HKST-UBA02</strain>
    </source>
</reference>
<proteinExistence type="predicted"/>
<feature type="region of interest" description="Disordered" evidence="1">
    <location>
        <begin position="40"/>
        <end position="64"/>
    </location>
</feature>
<dbReference type="AlphaFoldDB" id="A0A956SFD0"/>
<evidence type="ECO:0000256" key="1">
    <source>
        <dbReference type="SAM" id="MobiDB-lite"/>
    </source>
</evidence>
<reference evidence="2" key="2">
    <citation type="journal article" date="2021" name="Microbiome">
        <title>Successional dynamics and alternative stable states in a saline activated sludge microbial community over 9 years.</title>
        <authorList>
            <person name="Wang Y."/>
            <person name="Ye J."/>
            <person name="Ju F."/>
            <person name="Liu L."/>
            <person name="Boyd J.A."/>
            <person name="Deng Y."/>
            <person name="Parks D.H."/>
            <person name="Jiang X."/>
            <person name="Yin X."/>
            <person name="Woodcroft B.J."/>
            <person name="Tyson G.W."/>
            <person name="Hugenholtz P."/>
            <person name="Polz M.F."/>
            <person name="Zhang T."/>
        </authorList>
    </citation>
    <scope>NUCLEOTIDE SEQUENCE</scope>
    <source>
        <strain evidence="2">HKST-UBA02</strain>
    </source>
</reference>
<feature type="compositionally biased region" description="Basic and acidic residues" evidence="1">
    <location>
        <begin position="120"/>
        <end position="129"/>
    </location>
</feature>
<feature type="region of interest" description="Disordered" evidence="1">
    <location>
        <begin position="99"/>
        <end position="174"/>
    </location>
</feature>
<name>A0A956SFD0_UNCEI</name>
<accession>A0A956SFD0</accession>
<sequence>MKSGYESLGRLRSQALILLFAVFAIGAFAGVAATRLFWSPEGPPPHKPPKHEHPDRPGLPPHLTEKLSLTPEQEVQIDAILEQSQARTDAIFEELMPRVRATTDSVRSEIRSILTPEQQKVFDEMEPPFRDGPFPGRRPPGGDRRGPKAQGPNGAKPGDGRNEGGGARPGEGGH</sequence>
<evidence type="ECO:0008006" key="4">
    <source>
        <dbReference type="Google" id="ProtNLM"/>
    </source>
</evidence>
<organism evidence="2 3">
    <name type="scientific">Eiseniibacteriota bacterium</name>
    <dbReference type="NCBI Taxonomy" id="2212470"/>
    <lineage>
        <taxon>Bacteria</taxon>
        <taxon>Candidatus Eiseniibacteriota</taxon>
    </lineage>
</organism>
<dbReference type="Proteomes" id="UP000739538">
    <property type="component" value="Unassembled WGS sequence"/>
</dbReference>